<dbReference type="EMBL" id="NEDP02005380">
    <property type="protein sequence ID" value="OWF41579.1"/>
    <property type="molecule type" value="Genomic_DNA"/>
</dbReference>
<dbReference type="AlphaFoldDB" id="A0A210PYR4"/>
<name>A0A210PYR4_MIZYE</name>
<gene>
    <name evidence="3" type="ORF">KP79_PYT16360</name>
</gene>
<proteinExistence type="predicted"/>
<comment type="caution">
    <text evidence="3">The sequence shown here is derived from an EMBL/GenBank/DDBJ whole genome shotgun (WGS) entry which is preliminary data.</text>
</comment>
<keyword evidence="4" id="KW-1185">Reference proteome</keyword>
<keyword evidence="1" id="KW-0732">Signal</keyword>
<dbReference type="InterPro" id="IPR035234">
    <property type="entry name" value="IgGFc-bd_N"/>
</dbReference>
<organism evidence="3 4">
    <name type="scientific">Mizuhopecten yessoensis</name>
    <name type="common">Japanese scallop</name>
    <name type="synonym">Patinopecten yessoensis</name>
    <dbReference type="NCBI Taxonomy" id="6573"/>
    <lineage>
        <taxon>Eukaryota</taxon>
        <taxon>Metazoa</taxon>
        <taxon>Spiralia</taxon>
        <taxon>Lophotrochozoa</taxon>
        <taxon>Mollusca</taxon>
        <taxon>Bivalvia</taxon>
        <taxon>Autobranchia</taxon>
        <taxon>Pteriomorphia</taxon>
        <taxon>Pectinida</taxon>
        <taxon>Pectinoidea</taxon>
        <taxon>Pectinidae</taxon>
        <taxon>Mizuhopecten</taxon>
    </lineage>
</organism>
<reference evidence="3 4" key="1">
    <citation type="journal article" date="2017" name="Nat. Ecol. Evol.">
        <title>Scallop genome provides insights into evolution of bilaterian karyotype and development.</title>
        <authorList>
            <person name="Wang S."/>
            <person name="Zhang J."/>
            <person name="Jiao W."/>
            <person name="Li J."/>
            <person name="Xun X."/>
            <person name="Sun Y."/>
            <person name="Guo X."/>
            <person name="Huan P."/>
            <person name="Dong B."/>
            <person name="Zhang L."/>
            <person name="Hu X."/>
            <person name="Sun X."/>
            <person name="Wang J."/>
            <person name="Zhao C."/>
            <person name="Wang Y."/>
            <person name="Wang D."/>
            <person name="Huang X."/>
            <person name="Wang R."/>
            <person name="Lv J."/>
            <person name="Li Y."/>
            <person name="Zhang Z."/>
            <person name="Liu B."/>
            <person name="Lu W."/>
            <person name="Hui Y."/>
            <person name="Liang J."/>
            <person name="Zhou Z."/>
            <person name="Hou R."/>
            <person name="Li X."/>
            <person name="Liu Y."/>
            <person name="Li H."/>
            <person name="Ning X."/>
            <person name="Lin Y."/>
            <person name="Zhao L."/>
            <person name="Xing Q."/>
            <person name="Dou J."/>
            <person name="Li Y."/>
            <person name="Mao J."/>
            <person name="Guo H."/>
            <person name="Dou H."/>
            <person name="Li T."/>
            <person name="Mu C."/>
            <person name="Jiang W."/>
            <person name="Fu Q."/>
            <person name="Fu X."/>
            <person name="Miao Y."/>
            <person name="Liu J."/>
            <person name="Yu Q."/>
            <person name="Li R."/>
            <person name="Liao H."/>
            <person name="Li X."/>
            <person name="Kong Y."/>
            <person name="Jiang Z."/>
            <person name="Chourrout D."/>
            <person name="Li R."/>
            <person name="Bao Z."/>
        </authorList>
    </citation>
    <scope>NUCLEOTIDE SEQUENCE [LARGE SCALE GENOMIC DNA]</scope>
    <source>
        <strain evidence="3 4">PY_sf001</strain>
    </source>
</reference>
<dbReference type="PANTHER" id="PTHR46534">
    <property type="entry name" value="IGGFC_BINDING DOMAIN-CONTAINING PROTEIN"/>
    <property type="match status" value="1"/>
</dbReference>
<dbReference type="Proteomes" id="UP000242188">
    <property type="component" value="Unassembled WGS sequence"/>
</dbReference>
<protein>
    <recommendedName>
        <fullName evidence="2">IgGFc-binding protein N-terminal domain-containing protein</fullName>
    </recommendedName>
</protein>
<evidence type="ECO:0000256" key="1">
    <source>
        <dbReference type="SAM" id="SignalP"/>
    </source>
</evidence>
<feature type="chain" id="PRO_5012035585" description="IgGFc-binding protein N-terminal domain-containing protein" evidence="1">
    <location>
        <begin position="22"/>
        <end position="548"/>
    </location>
</feature>
<dbReference type="OrthoDB" id="5945029at2759"/>
<evidence type="ECO:0000313" key="3">
    <source>
        <dbReference type="EMBL" id="OWF41579.1"/>
    </source>
</evidence>
<dbReference type="Pfam" id="PF17517">
    <property type="entry name" value="IgGFc_binding"/>
    <property type="match status" value="1"/>
</dbReference>
<accession>A0A210PYR4</accession>
<feature type="domain" description="IgGFc-binding protein N-terminal" evidence="2">
    <location>
        <begin position="131"/>
        <end position="423"/>
    </location>
</feature>
<dbReference type="PANTHER" id="PTHR46534:SF1">
    <property type="entry name" value="IGGFC-BINDING PROTEIN N-TERMINAL DOMAIN-CONTAINING PROTEIN"/>
    <property type="match status" value="1"/>
</dbReference>
<feature type="signal peptide" evidence="1">
    <location>
        <begin position="1"/>
        <end position="21"/>
    </location>
</feature>
<evidence type="ECO:0000259" key="2">
    <source>
        <dbReference type="Pfam" id="PF17517"/>
    </source>
</evidence>
<sequence>MLNFSFSFQVVILMVICPVRGLYMLEDRLDNAGTDFVLMFMHQKKAGLPLQLHLTTSQPVPVIVRIRTPQALSEEHIDLLVQVYNSNVTIVLLPETLRSSSESERTYKSLLVTSDDVIVLFATSLQHKSTDSTLVYPTDVLSNEYVAVSMLSDKPNPAFIGSTVGVVALEFGMVSIYLPDGITVLFDNITYTAKMHITLNKYEVFHLVTTDVTGIIIKANINLAAFSGHSFIKLGDPSGDHMEVMLPPIQSLGRQYMVAKKPSYQYTPEFIRVVSTSIATNINISDGVSTSAVVLEGKGSYYDFDLPSTGALLTANQSILVAQISRSRCIDGTNGDPSMSLAFSPEFLSSQYTFGVPATFDSNLDKYNLLIVVEAIYLEHVQFDGVYLDPHVSWNNVADSEFLTTEIEDITAGRHTLSSDQPWARLAGVVHGFGGGEHFQTAIGRYLGEPRGQINTTKEENVDVYRQSILSLRYKDYLPSEAPFYNTTSESLLMCFTLCLDYSACYLLATRPDTDDVIGQVICVLYTTVAASGHLQSEPGYTLYRRFA</sequence>
<evidence type="ECO:0000313" key="4">
    <source>
        <dbReference type="Proteomes" id="UP000242188"/>
    </source>
</evidence>